<dbReference type="InterPro" id="IPR031894">
    <property type="entry name" value="RexA"/>
</dbReference>
<dbReference type="EMBL" id="NIBS01000033">
    <property type="protein sequence ID" value="PHM23749.1"/>
    <property type="molecule type" value="Genomic_DNA"/>
</dbReference>
<protein>
    <submittedName>
        <fullName evidence="1">Uncharacterized protein</fullName>
    </submittedName>
</protein>
<dbReference type="Pfam" id="PF15969">
    <property type="entry name" value="RexA"/>
    <property type="match status" value="1"/>
</dbReference>
<reference evidence="1 2" key="1">
    <citation type="journal article" date="2017" name="Nat. Microbiol.">
        <title>Natural product diversity associated with the nematode symbionts Photorhabdus and Xenorhabdus.</title>
        <authorList>
            <person name="Tobias N.J."/>
            <person name="Wolff H."/>
            <person name="Djahanschiri B."/>
            <person name="Grundmann F."/>
            <person name="Kronenwerth M."/>
            <person name="Shi Y.M."/>
            <person name="Simonyi S."/>
            <person name="Grun P."/>
            <person name="Shapiro-Ilan D."/>
            <person name="Pidot S.J."/>
            <person name="Stinear T.P."/>
            <person name="Ebersberger I."/>
            <person name="Bode H.B."/>
        </authorList>
    </citation>
    <scope>NUCLEOTIDE SEQUENCE [LARGE SCALE GENOMIC DNA]</scope>
    <source>
        <strain evidence="1 2">DSM 16342</strain>
    </source>
</reference>
<sequence length="179" mass="20311">MGFASSMYGPKIRELKHYIMQKELSDTSLQIEPLMQNVTTENALTMQFIGRTTLRVESDGRGVAIINNILRTMGCRDIPEELLNGLEVIIKPKKNRDIKQITTQIIERQGDAFSDIHIKAREEMADILTEFYLSGKGQISANLHKVSNAEIAEEIHNCFVRMRSAIMRSFNQAISNGLR</sequence>
<comment type="caution">
    <text evidence="1">The sequence shown here is derived from an EMBL/GenBank/DDBJ whole genome shotgun (WGS) entry which is preliminary data.</text>
</comment>
<organism evidence="1 2">
    <name type="scientific">Xenorhabdus budapestensis</name>
    <dbReference type="NCBI Taxonomy" id="290110"/>
    <lineage>
        <taxon>Bacteria</taxon>
        <taxon>Pseudomonadati</taxon>
        <taxon>Pseudomonadota</taxon>
        <taxon>Gammaproteobacteria</taxon>
        <taxon>Enterobacterales</taxon>
        <taxon>Morganellaceae</taxon>
        <taxon>Xenorhabdus</taxon>
    </lineage>
</organism>
<gene>
    <name evidence="1" type="ORF">Xbud_03520</name>
</gene>
<dbReference type="Proteomes" id="UP000225833">
    <property type="component" value="Unassembled WGS sequence"/>
</dbReference>
<evidence type="ECO:0000313" key="1">
    <source>
        <dbReference type="EMBL" id="PHM23749.1"/>
    </source>
</evidence>
<evidence type="ECO:0000313" key="2">
    <source>
        <dbReference type="Proteomes" id="UP000225833"/>
    </source>
</evidence>
<name>A0A2D0IPJ6_XENBU</name>
<dbReference type="AlphaFoldDB" id="A0A2D0IPJ6"/>
<accession>A0A2D0IPJ6</accession>
<proteinExistence type="predicted"/>